<dbReference type="PANTHER" id="PTHR42743">
    <property type="entry name" value="AMINO-ACID AMINOTRANSFERASE"/>
    <property type="match status" value="1"/>
</dbReference>
<evidence type="ECO:0000256" key="2">
    <source>
        <dbReference type="ARBA" id="ARBA00004824"/>
    </source>
</evidence>
<comment type="pathway">
    <text evidence="3 12">Amino-acid biosynthesis; L-valine biosynthesis; L-valine from pyruvate: step 4/4.</text>
</comment>
<comment type="catalytic activity">
    <reaction evidence="10 12">
        <text>L-isoleucine + 2-oxoglutarate = (S)-3-methyl-2-oxopentanoate + L-glutamate</text>
        <dbReference type="Rhea" id="RHEA:24801"/>
        <dbReference type="ChEBI" id="CHEBI:16810"/>
        <dbReference type="ChEBI" id="CHEBI:29985"/>
        <dbReference type="ChEBI" id="CHEBI:35146"/>
        <dbReference type="ChEBI" id="CHEBI:58045"/>
        <dbReference type="EC" id="2.6.1.42"/>
    </reaction>
</comment>
<evidence type="ECO:0000256" key="8">
    <source>
        <dbReference type="ARBA" id="ARBA00022898"/>
    </source>
</evidence>
<dbReference type="Pfam" id="PF01063">
    <property type="entry name" value="Aminotran_4"/>
    <property type="match status" value="1"/>
</dbReference>
<dbReference type="NCBIfam" id="TIGR01122">
    <property type="entry name" value="ilvE_I"/>
    <property type="match status" value="1"/>
</dbReference>
<evidence type="ECO:0000256" key="3">
    <source>
        <dbReference type="ARBA" id="ARBA00004931"/>
    </source>
</evidence>
<organism evidence="14 15">
    <name type="scientific">Parafrankia irregularis</name>
    <dbReference type="NCBI Taxonomy" id="795642"/>
    <lineage>
        <taxon>Bacteria</taxon>
        <taxon>Bacillati</taxon>
        <taxon>Actinomycetota</taxon>
        <taxon>Actinomycetes</taxon>
        <taxon>Frankiales</taxon>
        <taxon>Frankiaceae</taxon>
        <taxon>Parafrankia</taxon>
    </lineage>
</organism>
<name>A0A0S4QVB0_9ACTN</name>
<gene>
    <name evidence="12" type="primary">ilvE</name>
    <name evidence="14" type="ORF">Ga0074812_13023</name>
</gene>
<keyword evidence="12" id="KW-0100">Branched-chain amino acid biosynthesis</keyword>
<dbReference type="InterPro" id="IPR001544">
    <property type="entry name" value="Aminotrans_IV"/>
</dbReference>
<comment type="similarity">
    <text evidence="5 12">Belongs to the class-IV pyridoxal-phosphate-dependent aminotransferase family.</text>
</comment>
<evidence type="ECO:0000256" key="10">
    <source>
        <dbReference type="ARBA" id="ARBA00048798"/>
    </source>
</evidence>
<dbReference type="PANTHER" id="PTHR42743:SF11">
    <property type="entry name" value="AMINODEOXYCHORISMATE LYASE"/>
    <property type="match status" value="1"/>
</dbReference>
<keyword evidence="12" id="KW-0028">Amino-acid biosynthesis</keyword>
<dbReference type="Gene3D" id="3.20.10.10">
    <property type="entry name" value="D-amino Acid Aminotransferase, subunit A, domain 2"/>
    <property type="match status" value="1"/>
</dbReference>
<dbReference type="InterPro" id="IPR036038">
    <property type="entry name" value="Aminotransferase-like"/>
</dbReference>
<comment type="pathway">
    <text evidence="2 12">Amino-acid biosynthesis; L-isoleucine biosynthesis; L-isoleucine from 2-oxobutanoate: step 4/4.</text>
</comment>
<feature type="region of interest" description="Disordered" evidence="13">
    <location>
        <begin position="1"/>
        <end position="34"/>
    </location>
</feature>
<evidence type="ECO:0000313" key="15">
    <source>
        <dbReference type="Proteomes" id="UP000198802"/>
    </source>
</evidence>
<evidence type="ECO:0000256" key="9">
    <source>
        <dbReference type="ARBA" id="ARBA00048212"/>
    </source>
</evidence>
<dbReference type="UniPathway" id="UPA00048">
    <property type="reaction ID" value="UER00073"/>
</dbReference>
<dbReference type="CDD" id="cd00449">
    <property type="entry name" value="PLPDE_IV"/>
    <property type="match status" value="1"/>
</dbReference>
<dbReference type="AlphaFoldDB" id="A0A0S4QVB0"/>
<evidence type="ECO:0000256" key="7">
    <source>
        <dbReference type="ARBA" id="ARBA00022679"/>
    </source>
</evidence>
<comment type="pathway">
    <text evidence="4 12">Amino-acid biosynthesis; L-leucine biosynthesis; L-leucine from 3-methyl-2-oxobutanoate: step 4/4.</text>
</comment>
<dbReference type="GO" id="GO:0009099">
    <property type="term" value="P:L-valine biosynthetic process"/>
    <property type="evidence" value="ECO:0007669"/>
    <property type="project" value="UniProtKB-UniPathway"/>
</dbReference>
<sequence length="337" mass="35028">MTPTPTSIPDASIPDASARDASARDASAPDASALDVPAPPKFAWLDGELVDWSDATVHVTTLALHYGIGFFEGIRCHDTPDGPAFFRLGDHLRRLARSAAVYGVALPHTAGELAEACRQVVLRNGLTDCYLRPLVFLGAGPNPLQAPLRCSVTASAAGPLVGPPKEGGVRAQISAFQRYGANTLPPAAKASGQYLNAFLAQRAAVQAGYGEAILLNEAGFVADGWAHNVFVVADGELVTPPVWSGGLPGITRDTVLTLAAERGIPVAERPLARSDLYLADECFLTGTAAGVVAVSSVDDRVLTGGAPGPVTRTVADLVTAVAAGATEAHPQWREYLH</sequence>
<evidence type="ECO:0000256" key="4">
    <source>
        <dbReference type="ARBA" id="ARBA00005072"/>
    </source>
</evidence>
<comment type="catalytic activity">
    <reaction evidence="9 12">
        <text>L-valine + 2-oxoglutarate = 3-methyl-2-oxobutanoate + L-glutamate</text>
        <dbReference type="Rhea" id="RHEA:24813"/>
        <dbReference type="ChEBI" id="CHEBI:11851"/>
        <dbReference type="ChEBI" id="CHEBI:16810"/>
        <dbReference type="ChEBI" id="CHEBI:29985"/>
        <dbReference type="ChEBI" id="CHEBI:57762"/>
        <dbReference type="EC" id="2.6.1.42"/>
    </reaction>
</comment>
<comment type="catalytic activity">
    <reaction evidence="11 12">
        <text>L-leucine + 2-oxoglutarate = 4-methyl-2-oxopentanoate + L-glutamate</text>
        <dbReference type="Rhea" id="RHEA:18321"/>
        <dbReference type="ChEBI" id="CHEBI:16810"/>
        <dbReference type="ChEBI" id="CHEBI:17865"/>
        <dbReference type="ChEBI" id="CHEBI:29985"/>
        <dbReference type="ChEBI" id="CHEBI:57427"/>
        <dbReference type="EC" id="2.6.1.42"/>
    </reaction>
</comment>
<evidence type="ECO:0000256" key="1">
    <source>
        <dbReference type="ARBA" id="ARBA00001933"/>
    </source>
</evidence>
<dbReference type="GO" id="GO:0009098">
    <property type="term" value="P:L-leucine biosynthetic process"/>
    <property type="evidence" value="ECO:0007669"/>
    <property type="project" value="UniProtKB-UniPathway"/>
</dbReference>
<dbReference type="EC" id="2.6.1.42" evidence="12"/>
<dbReference type="InterPro" id="IPR043131">
    <property type="entry name" value="BCAT-like_N"/>
</dbReference>
<comment type="function">
    <text evidence="12">Acts on leucine, isoleucine and valine.</text>
</comment>
<dbReference type="Proteomes" id="UP000198802">
    <property type="component" value="Unassembled WGS sequence"/>
</dbReference>
<comment type="cofactor">
    <cofactor evidence="1 12">
        <name>pyridoxal 5'-phosphate</name>
        <dbReference type="ChEBI" id="CHEBI:597326"/>
    </cofactor>
</comment>
<dbReference type="InterPro" id="IPR050571">
    <property type="entry name" value="Class-IV_PLP-Dep_Aminotrnsfr"/>
</dbReference>
<evidence type="ECO:0000256" key="13">
    <source>
        <dbReference type="SAM" id="MobiDB-lite"/>
    </source>
</evidence>
<evidence type="ECO:0000256" key="5">
    <source>
        <dbReference type="ARBA" id="ARBA00009320"/>
    </source>
</evidence>
<dbReference type="SUPFAM" id="SSF56752">
    <property type="entry name" value="D-aminoacid aminotransferase-like PLP-dependent enzymes"/>
    <property type="match status" value="1"/>
</dbReference>
<dbReference type="UniPathway" id="UPA00047">
    <property type="reaction ID" value="UER00058"/>
</dbReference>
<evidence type="ECO:0000256" key="12">
    <source>
        <dbReference type="RuleBase" id="RU364094"/>
    </source>
</evidence>
<feature type="compositionally biased region" description="Low complexity" evidence="13">
    <location>
        <begin position="24"/>
        <end position="34"/>
    </location>
</feature>
<protein>
    <recommendedName>
        <fullName evidence="12">Branched-chain-amino-acid aminotransferase</fullName>
        <shortName evidence="12">BCAT</shortName>
        <ecNumber evidence="12">2.6.1.42</ecNumber>
    </recommendedName>
</protein>
<keyword evidence="7 12" id="KW-0808">Transferase</keyword>
<keyword evidence="6 12" id="KW-0032">Aminotransferase</keyword>
<dbReference type="RefSeq" id="WP_091283865.1">
    <property type="nucleotide sequence ID" value="NZ_FAOZ01000030.1"/>
</dbReference>
<dbReference type="GO" id="GO:0052656">
    <property type="term" value="F:L-isoleucine-2-oxoglutarate transaminase activity"/>
    <property type="evidence" value="ECO:0007669"/>
    <property type="project" value="RHEA"/>
</dbReference>
<reference evidence="15" key="1">
    <citation type="submission" date="2015-11" db="EMBL/GenBank/DDBJ databases">
        <authorList>
            <person name="Varghese N."/>
        </authorList>
    </citation>
    <scope>NUCLEOTIDE SEQUENCE [LARGE SCALE GENOMIC DNA]</scope>
    <source>
        <strain evidence="15">DSM 45899</strain>
    </source>
</reference>
<dbReference type="InterPro" id="IPR043132">
    <property type="entry name" value="BCAT-like_C"/>
</dbReference>
<dbReference type="GO" id="GO:0052654">
    <property type="term" value="F:L-leucine-2-oxoglutarate transaminase activity"/>
    <property type="evidence" value="ECO:0007669"/>
    <property type="project" value="RHEA"/>
</dbReference>
<evidence type="ECO:0000313" key="14">
    <source>
        <dbReference type="EMBL" id="CUU59643.1"/>
    </source>
</evidence>
<evidence type="ECO:0000256" key="6">
    <source>
        <dbReference type="ARBA" id="ARBA00022576"/>
    </source>
</evidence>
<dbReference type="GO" id="GO:0052655">
    <property type="term" value="F:L-valine-2-oxoglutarate transaminase activity"/>
    <property type="evidence" value="ECO:0007669"/>
    <property type="project" value="RHEA"/>
</dbReference>
<keyword evidence="15" id="KW-1185">Reference proteome</keyword>
<accession>A0A0S4QVB0</accession>
<dbReference type="GO" id="GO:0009097">
    <property type="term" value="P:isoleucine biosynthetic process"/>
    <property type="evidence" value="ECO:0007669"/>
    <property type="project" value="UniProtKB-UniPathway"/>
</dbReference>
<keyword evidence="8 12" id="KW-0663">Pyridoxal phosphate</keyword>
<dbReference type="EMBL" id="FAOZ01000030">
    <property type="protein sequence ID" value="CUU59643.1"/>
    <property type="molecule type" value="Genomic_DNA"/>
</dbReference>
<dbReference type="Gene3D" id="3.30.470.10">
    <property type="match status" value="1"/>
</dbReference>
<dbReference type="FunFam" id="3.20.10.10:FF:000002">
    <property type="entry name" value="D-alanine aminotransferase"/>
    <property type="match status" value="1"/>
</dbReference>
<dbReference type="InterPro" id="IPR005785">
    <property type="entry name" value="B_amino_transI"/>
</dbReference>
<dbReference type="UniPathway" id="UPA00049">
    <property type="reaction ID" value="UER00062"/>
</dbReference>
<proteinExistence type="inferred from homology"/>
<evidence type="ECO:0000256" key="11">
    <source>
        <dbReference type="ARBA" id="ARBA00049229"/>
    </source>
</evidence>
<dbReference type="NCBIfam" id="NF005146">
    <property type="entry name" value="PRK06606.1"/>
    <property type="match status" value="1"/>
</dbReference>